<dbReference type="SUPFAM" id="SSF142764">
    <property type="entry name" value="YgbK-like"/>
    <property type="match status" value="1"/>
</dbReference>
<dbReference type="InterPro" id="IPR031475">
    <property type="entry name" value="NBD_C"/>
</dbReference>
<comment type="caution">
    <text evidence="9">The sequence shown here is derived from an EMBL/GenBank/DDBJ whole genome shotgun (WGS) entry which is preliminary data.</text>
</comment>
<keyword evidence="4 9" id="KW-0418">Kinase</keyword>
<evidence type="ECO:0000313" key="10">
    <source>
        <dbReference type="Proteomes" id="UP000553776"/>
    </source>
</evidence>
<dbReference type="Gene3D" id="3.40.980.20">
    <property type="entry name" value="Four-carbon acid sugar kinase, nucleotide binding domain"/>
    <property type="match status" value="1"/>
</dbReference>
<evidence type="ECO:0000256" key="5">
    <source>
        <dbReference type="ARBA" id="ARBA00022840"/>
    </source>
</evidence>
<dbReference type="AlphaFoldDB" id="A0A841TX39"/>
<dbReference type="InterPro" id="IPR010737">
    <property type="entry name" value="4-carb_acid_sugar_kinase_N"/>
</dbReference>
<dbReference type="RefSeq" id="WP_185134535.1">
    <property type="nucleotide sequence ID" value="NZ_BORM01000065.1"/>
</dbReference>
<accession>A0A841TX39</accession>
<sequence length="430" mass="46143">MRIAIIADDLTGANDSGVQFARSGLKSAVLLSMEDGGDPDDDVVVIDTDSRSASAGEAYRKVRDASEYVAAGGFDVVFKKIDSTLRGNIGAEFDALFDVFEPDFIVCTPAYPEYSRQVREGHLYLGGKLLHETEFALDPKTPIHESSILERIEGQSERRAGLITIGDLGRGEEHLREKLREFREDGRRYVVFDAETDEDLRRIVGLFAGGGYRIIWSGSAGLANCLTGSKQRDGFSLDKSEHPVLAVVGSVNQTTRKQLQLLLSSPGVAGAKLLAHRVVADPAETAAETAAVFAEASARLGEGKHVVLYSSGEPEEIRLATEAGARAGLSATAVSDRISRELGAIAASLLRSHPVSRLILTGGDTAKQFCRFSGFKKFELIDEVETGVPIGIFSGERDVFGVTKAGGFGSDEVLLHALRILQEGGNVCVQ</sequence>
<proteinExistence type="inferred from homology"/>
<keyword evidence="10" id="KW-1185">Reference proteome</keyword>
<evidence type="ECO:0000256" key="3">
    <source>
        <dbReference type="ARBA" id="ARBA00022741"/>
    </source>
</evidence>
<reference evidence="9 10" key="1">
    <citation type="submission" date="2020-08" db="EMBL/GenBank/DDBJ databases">
        <title>Cohnella phylogeny.</title>
        <authorList>
            <person name="Dunlap C."/>
        </authorList>
    </citation>
    <scope>NUCLEOTIDE SEQUENCE [LARGE SCALE GENOMIC DNA]</scope>
    <source>
        <strain evidence="9 10">DSM 25239</strain>
    </source>
</reference>
<keyword evidence="3" id="KW-0547">Nucleotide-binding</keyword>
<keyword evidence="2" id="KW-0808">Transferase</keyword>
<dbReference type="EMBL" id="JACJVR010000011">
    <property type="protein sequence ID" value="MBB6690511.1"/>
    <property type="molecule type" value="Genomic_DNA"/>
</dbReference>
<feature type="domain" description="Four-carbon acid sugar kinase nucleotide binding" evidence="8">
    <location>
        <begin position="245"/>
        <end position="414"/>
    </location>
</feature>
<gene>
    <name evidence="9" type="ORF">H7B90_03755</name>
</gene>
<name>A0A841TX39_9BACL</name>
<dbReference type="InterPro" id="IPR037051">
    <property type="entry name" value="4-carb_acid_sugar_kinase_N_sf"/>
</dbReference>
<keyword evidence="6" id="KW-0119">Carbohydrate metabolism</keyword>
<evidence type="ECO:0000256" key="6">
    <source>
        <dbReference type="ARBA" id="ARBA00023277"/>
    </source>
</evidence>
<dbReference type="Gene3D" id="3.40.50.10840">
    <property type="entry name" value="Putative sugar-binding, N-terminal domain"/>
    <property type="match status" value="1"/>
</dbReference>
<comment type="similarity">
    <text evidence="1">Belongs to the four-carbon acid sugar kinase family.</text>
</comment>
<evidence type="ECO:0000256" key="4">
    <source>
        <dbReference type="ARBA" id="ARBA00022777"/>
    </source>
</evidence>
<keyword evidence="5" id="KW-0067">ATP-binding</keyword>
<feature type="domain" description="Four-carbon acid sugar kinase N-terminal" evidence="7">
    <location>
        <begin position="3"/>
        <end position="225"/>
    </location>
</feature>
<dbReference type="Pfam" id="PF17042">
    <property type="entry name" value="NBD_C"/>
    <property type="match status" value="1"/>
</dbReference>
<evidence type="ECO:0000256" key="2">
    <source>
        <dbReference type="ARBA" id="ARBA00022679"/>
    </source>
</evidence>
<dbReference type="Proteomes" id="UP000553776">
    <property type="component" value="Unassembled WGS sequence"/>
</dbReference>
<dbReference type="Pfam" id="PF07005">
    <property type="entry name" value="SBD_N"/>
    <property type="match status" value="1"/>
</dbReference>
<dbReference type="GO" id="GO:0016301">
    <property type="term" value="F:kinase activity"/>
    <property type="evidence" value="ECO:0007669"/>
    <property type="project" value="UniProtKB-KW"/>
</dbReference>
<protein>
    <submittedName>
        <fullName evidence="9">Four-carbon acid sugar kinase family protein</fullName>
    </submittedName>
</protein>
<evidence type="ECO:0000313" key="9">
    <source>
        <dbReference type="EMBL" id="MBB6690511.1"/>
    </source>
</evidence>
<evidence type="ECO:0000256" key="1">
    <source>
        <dbReference type="ARBA" id="ARBA00005715"/>
    </source>
</evidence>
<organism evidence="9 10">
    <name type="scientific">Cohnella xylanilytica</name>
    <dbReference type="NCBI Taxonomy" id="557555"/>
    <lineage>
        <taxon>Bacteria</taxon>
        <taxon>Bacillati</taxon>
        <taxon>Bacillota</taxon>
        <taxon>Bacilli</taxon>
        <taxon>Bacillales</taxon>
        <taxon>Paenibacillaceae</taxon>
        <taxon>Cohnella</taxon>
    </lineage>
</organism>
<dbReference type="InterPro" id="IPR042213">
    <property type="entry name" value="NBD_C_sf"/>
</dbReference>
<evidence type="ECO:0000259" key="7">
    <source>
        <dbReference type="Pfam" id="PF07005"/>
    </source>
</evidence>
<evidence type="ECO:0000259" key="8">
    <source>
        <dbReference type="Pfam" id="PF17042"/>
    </source>
</evidence>
<dbReference type="GO" id="GO:0005524">
    <property type="term" value="F:ATP binding"/>
    <property type="evidence" value="ECO:0007669"/>
    <property type="project" value="UniProtKB-KW"/>
</dbReference>